<reference evidence="2" key="1">
    <citation type="submission" date="2025-08" db="UniProtKB">
        <authorList>
            <consortium name="RefSeq"/>
        </authorList>
    </citation>
    <scope>IDENTIFICATION</scope>
</reference>
<dbReference type="RefSeq" id="XP_016491211.1">
    <property type="nucleotide sequence ID" value="XM_016635725.1"/>
</dbReference>
<name>A0A1S4BQR6_TOBAC</name>
<dbReference type="SUPFAM" id="SSF56672">
    <property type="entry name" value="DNA/RNA polymerases"/>
    <property type="match status" value="1"/>
</dbReference>
<dbReference type="AlphaFoldDB" id="A0A1S4BQR6"/>
<protein>
    <recommendedName>
        <fullName evidence="1">Reverse transcriptase domain-containing protein</fullName>
    </recommendedName>
</protein>
<dbReference type="Pfam" id="PF00078">
    <property type="entry name" value="RVT_1"/>
    <property type="match status" value="1"/>
</dbReference>
<dbReference type="KEGG" id="nta:107810891"/>
<gene>
    <name evidence="2" type="primary">LOC107810891</name>
</gene>
<dbReference type="STRING" id="4097.A0A1S4BQR6"/>
<dbReference type="OrthoDB" id="1305336at2759"/>
<evidence type="ECO:0000313" key="2">
    <source>
        <dbReference type="RefSeq" id="XP_016491211.1"/>
    </source>
</evidence>
<dbReference type="PANTHER" id="PTHR46890">
    <property type="entry name" value="NON-LTR RETROLELEMENT REVERSE TRANSCRIPTASE-LIKE PROTEIN-RELATED"/>
    <property type="match status" value="1"/>
</dbReference>
<dbReference type="OMA" id="LVCKIDI"/>
<dbReference type="PANTHER" id="PTHR46890:SF50">
    <property type="entry name" value="RNA-DIRECTED DNA POLYMERASE, EUKARYOTA, REVERSE TRANSCRIPTASE ZINC-BINDING DOMAIN PROTEIN-RELATED"/>
    <property type="match status" value="1"/>
</dbReference>
<dbReference type="InterPro" id="IPR043502">
    <property type="entry name" value="DNA/RNA_pol_sf"/>
</dbReference>
<dbReference type="InterPro" id="IPR052343">
    <property type="entry name" value="Retrotransposon-Effector_Assoc"/>
</dbReference>
<dbReference type="InterPro" id="IPR000477">
    <property type="entry name" value="RT_dom"/>
</dbReference>
<sequence length="211" mass="24686">MIRHEVVEDPDRIEIEITEFYKELYTEPEEWRPTMCASDKAPGPDGYTMGFFRKCWDILKEDIMAAFNNFHSQEMFEKSFNATYIALTPKKTGAKELRDFRPISLLGSFYKLLSKVLTERLKRVVGEIVDAQQMAFIKGRQIIDAVLIANEAVDSRIKKKEPGIFCKLDIEKAYDHVNWSFILRMLEIMGFGQKWNRWMKFCISTVNSPFS</sequence>
<accession>A0A1S4BQR6</accession>
<dbReference type="PROSITE" id="PS50878">
    <property type="entry name" value="RT_POL"/>
    <property type="match status" value="1"/>
</dbReference>
<dbReference type="CDD" id="cd01650">
    <property type="entry name" value="RT_nLTR_like"/>
    <property type="match status" value="1"/>
</dbReference>
<organism evidence="2">
    <name type="scientific">Nicotiana tabacum</name>
    <name type="common">Common tobacco</name>
    <dbReference type="NCBI Taxonomy" id="4097"/>
    <lineage>
        <taxon>Eukaryota</taxon>
        <taxon>Viridiplantae</taxon>
        <taxon>Streptophyta</taxon>
        <taxon>Embryophyta</taxon>
        <taxon>Tracheophyta</taxon>
        <taxon>Spermatophyta</taxon>
        <taxon>Magnoliopsida</taxon>
        <taxon>eudicotyledons</taxon>
        <taxon>Gunneridae</taxon>
        <taxon>Pentapetalae</taxon>
        <taxon>asterids</taxon>
        <taxon>lamiids</taxon>
        <taxon>Solanales</taxon>
        <taxon>Solanaceae</taxon>
        <taxon>Nicotianoideae</taxon>
        <taxon>Nicotianeae</taxon>
        <taxon>Nicotiana</taxon>
    </lineage>
</organism>
<proteinExistence type="predicted"/>
<evidence type="ECO:0000259" key="1">
    <source>
        <dbReference type="PROSITE" id="PS50878"/>
    </source>
</evidence>
<feature type="domain" description="Reverse transcriptase" evidence="1">
    <location>
        <begin position="69"/>
        <end position="211"/>
    </location>
</feature>
<dbReference type="PaxDb" id="4097-A0A1S4BQR6"/>